<gene>
    <name evidence="1" type="ORF">S01H4_48893</name>
</gene>
<feature type="non-terminal residue" evidence="1">
    <location>
        <position position="1"/>
    </location>
</feature>
<evidence type="ECO:0000313" key="1">
    <source>
        <dbReference type="EMBL" id="GAG95025.1"/>
    </source>
</evidence>
<comment type="caution">
    <text evidence="1">The sequence shown here is derived from an EMBL/GenBank/DDBJ whole genome shotgun (WGS) entry which is preliminary data.</text>
</comment>
<protein>
    <submittedName>
        <fullName evidence="1">Uncharacterized protein</fullName>
    </submittedName>
</protein>
<dbReference type="AlphaFoldDB" id="X1BJ27"/>
<sequence>KTAEVAEHFRKVLDDLVSAVAEENEPEFARHMGIANRRLAAGENENGPPPS</sequence>
<name>X1BJ27_9ZZZZ</name>
<accession>X1BJ27</accession>
<dbReference type="EMBL" id="BART01027599">
    <property type="protein sequence ID" value="GAG95025.1"/>
    <property type="molecule type" value="Genomic_DNA"/>
</dbReference>
<organism evidence="1">
    <name type="scientific">marine sediment metagenome</name>
    <dbReference type="NCBI Taxonomy" id="412755"/>
    <lineage>
        <taxon>unclassified sequences</taxon>
        <taxon>metagenomes</taxon>
        <taxon>ecological metagenomes</taxon>
    </lineage>
</organism>
<proteinExistence type="predicted"/>
<reference evidence="1" key="1">
    <citation type="journal article" date="2014" name="Front. Microbiol.">
        <title>High frequency of phylogenetically diverse reductive dehalogenase-homologous genes in deep subseafloor sedimentary metagenomes.</title>
        <authorList>
            <person name="Kawai M."/>
            <person name="Futagami T."/>
            <person name="Toyoda A."/>
            <person name="Takaki Y."/>
            <person name="Nishi S."/>
            <person name="Hori S."/>
            <person name="Arai W."/>
            <person name="Tsubouchi T."/>
            <person name="Morono Y."/>
            <person name="Uchiyama I."/>
            <person name="Ito T."/>
            <person name="Fujiyama A."/>
            <person name="Inagaki F."/>
            <person name="Takami H."/>
        </authorList>
    </citation>
    <scope>NUCLEOTIDE SEQUENCE</scope>
    <source>
        <strain evidence="1">Expedition CK06-06</strain>
    </source>
</reference>